<dbReference type="Proteomes" id="UP000439780">
    <property type="component" value="Unassembled WGS sequence"/>
</dbReference>
<accession>A0A845AFK9</accession>
<reference evidence="2 3" key="1">
    <citation type="submission" date="2019-12" db="EMBL/GenBank/DDBJ databases">
        <title>Genomic-based taxomic classification of the family Erythrobacteraceae.</title>
        <authorList>
            <person name="Xu L."/>
        </authorList>
    </citation>
    <scope>NUCLEOTIDE SEQUENCE [LARGE SCALE GENOMIC DNA]</scope>
    <source>
        <strain evidence="2 3">KEMB 9005-328</strain>
    </source>
</reference>
<dbReference type="EMBL" id="WTYA01000003">
    <property type="protein sequence ID" value="MXP28209.1"/>
    <property type="molecule type" value="Genomic_DNA"/>
</dbReference>
<keyword evidence="3" id="KW-1185">Reference proteome</keyword>
<evidence type="ECO:0000313" key="2">
    <source>
        <dbReference type="EMBL" id="MXP28209.1"/>
    </source>
</evidence>
<feature type="region of interest" description="Disordered" evidence="1">
    <location>
        <begin position="1"/>
        <end position="21"/>
    </location>
</feature>
<dbReference type="AlphaFoldDB" id="A0A845AFK9"/>
<evidence type="ECO:0000313" key="3">
    <source>
        <dbReference type="Proteomes" id="UP000439780"/>
    </source>
</evidence>
<feature type="compositionally biased region" description="Low complexity" evidence="1">
    <location>
        <begin position="1"/>
        <end position="13"/>
    </location>
</feature>
<organism evidence="2 3">
    <name type="scientific">Qipengyuania algicida</name>
    <dbReference type="NCBI Taxonomy" id="1836209"/>
    <lineage>
        <taxon>Bacteria</taxon>
        <taxon>Pseudomonadati</taxon>
        <taxon>Pseudomonadota</taxon>
        <taxon>Alphaproteobacteria</taxon>
        <taxon>Sphingomonadales</taxon>
        <taxon>Erythrobacteraceae</taxon>
        <taxon>Qipengyuania</taxon>
    </lineage>
</organism>
<proteinExistence type="predicted"/>
<dbReference type="RefSeq" id="WP_160752513.1">
    <property type="nucleotide sequence ID" value="NZ_WTYA01000003.1"/>
</dbReference>
<name>A0A845AFK9_9SPHN</name>
<sequence>MRRNASARAASDSMGHKAAKPNANAWLNRNFSNPMGRFRGGLCLRHFQPNRKEIELSAAVVCRRLPWFHQNIRLARNIGESWNYLARLTYLKAETCREAKGLRHL</sequence>
<comment type="caution">
    <text evidence="2">The sequence shown here is derived from an EMBL/GenBank/DDBJ whole genome shotgun (WGS) entry which is preliminary data.</text>
</comment>
<protein>
    <submittedName>
        <fullName evidence="2">Uncharacterized protein</fullName>
    </submittedName>
</protein>
<gene>
    <name evidence="2" type="ORF">GRI58_05165</name>
</gene>
<evidence type="ECO:0000256" key="1">
    <source>
        <dbReference type="SAM" id="MobiDB-lite"/>
    </source>
</evidence>